<dbReference type="Gene3D" id="3.30.420.10">
    <property type="entry name" value="Ribonuclease H-like superfamily/Ribonuclease H"/>
    <property type="match status" value="1"/>
</dbReference>
<feature type="domain" description="Tc1-like transposase DDE" evidence="1">
    <location>
        <begin position="7"/>
        <end position="87"/>
    </location>
</feature>
<dbReference type="Proteomes" id="UP000191897">
    <property type="component" value="Unassembled WGS sequence"/>
</dbReference>
<proteinExistence type="predicted"/>
<reference evidence="2 3" key="1">
    <citation type="submission" date="2016-01" db="EMBL/GenBank/DDBJ databases">
        <authorList>
            <person name="Oliw E.H."/>
        </authorList>
    </citation>
    <scope>NUCLEOTIDE SEQUENCE [LARGE SCALE GENOMIC DNA]</scope>
    <source>
        <strain evidence="2 3">Kerr 14</strain>
    </source>
</reference>
<dbReference type="InterPro" id="IPR036397">
    <property type="entry name" value="RNaseH_sf"/>
</dbReference>
<dbReference type="InterPro" id="IPR038717">
    <property type="entry name" value="Tc1-like_DDE_dom"/>
</dbReference>
<accession>A0A1S7P8F3</accession>
<dbReference type="EMBL" id="FBWC01000008">
    <property type="protein sequence ID" value="CUX17610.1"/>
    <property type="molecule type" value="Genomic_DNA"/>
</dbReference>
<gene>
    <name evidence="2" type="ORF">AGR4C_Cc160206</name>
</gene>
<evidence type="ECO:0000313" key="3">
    <source>
        <dbReference type="Proteomes" id="UP000191897"/>
    </source>
</evidence>
<name>A0A1S7P8F3_AGRTU</name>
<protein>
    <recommendedName>
        <fullName evidence="1">Tc1-like transposase DDE domain-containing protein</fullName>
    </recommendedName>
</protein>
<evidence type="ECO:0000259" key="1">
    <source>
        <dbReference type="Pfam" id="PF13358"/>
    </source>
</evidence>
<dbReference type="GO" id="GO:0003676">
    <property type="term" value="F:nucleic acid binding"/>
    <property type="evidence" value="ECO:0007669"/>
    <property type="project" value="InterPro"/>
</dbReference>
<evidence type="ECO:0000313" key="2">
    <source>
        <dbReference type="EMBL" id="CUX17610.1"/>
    </source>
</evidence>
<organism evidence="2 3">
    <name type="scientific">Agrobacterium tumefaciens str. Kerr 14</name>
    <dbReference type="NCBI Taxonomy" id="1183424"/>
    <lineage>
        <taxon>Bacteria</taxon>
        <taxon>Pseudomonadati</taxon>
        <taxon>Pseudomonadota</taxon>
        <taxon>Alphaproteobacteria</taxon>
        <taxon>Hyphomicrobiales</taxon>
        <taxon>Rhizobiaceae</taxon>
        <taxon>Rhizobium/Agrobacterium group</taxon>
        <taxon>Agrobacterium</taxon>
        <taxon>Agrobacterium tumefaciens complex</taxon>
    </lineage>
</organism>
<dbReference type="AlphaFoldDB" id="A0A1S7P8F3"/>
<sequence length="117" mass="13795">MVMPWCDSYAMTQHLAEISRHVAKDAHAILIMDQAGWHMSNNLVVPGNITILPLPSKSPELNPVENLWQFMRENWLSNRIFESYEDIVDHCCDAWRKLQSQPWRIMSIGRREWANEF</sequence>
<dbReference type="Pfam" id="PF13358">
    <property type="entry name" value="DDE_3"/>
    <property type="match status" value="1"/>
</dbReference>